<dbReference type="RefSeq" id="WP_008853714.1">
    <property type="nucleotide sequence ID" value="NZ_AGFR01000003.1"/>
</dbReference>
<protein>
    <recommendedName>
        <fullName evidence="4">SMODS and SLOG-associating 2TM effector domain-containing protein</fullName>
    </recommendedName>
</protein>
<keyword evidence="1" id="KW-1133">Transmembrane helix</keyword>
<feature type="transmembrane region" description="Helical" evidence="1">
    <location>
        <begin position="79"/>
        <end position="98"/>
    </location>
</feature>
<dbReference type="InterPro" id="IPR056918">
    <property type="entry name" value="8xMP"/>
</dbReference>
<keyword evidence="1" id="KW-0472">Membrane</keyword>
<feature type="transmembrane region" description="Helical" evidence="1">
    <location>
        <begin position="53"/>
        <end position="72"/>
    </location>
</feature>
<dbReference type="AlphaFoldDB" id="G6EZ54"/>
<accession>G6EZ54</accession>
<dbReference type="eggNOG" id="ENOG5032R2K">
    <property type="taxonomic scope" value="Bacteria"/>
</dbReference>
<proteinExistence type="predicted"/>
<reference evidence="2 3" key="1">
    <citation type="submission" date="2011-10" db="EMBL/GenBank/DDBJ databases">
        <title>Genome Sequence of Commensalibacter intestini A911, isolated from Drosophila gut.</title>
        <authorList>
            <person name="Lee W.-J."/>
            <person name="Kim E.-K."/>
        </authorList>
    </citation>
    <scope>NUCLEOTIDE SEQUENCE [LARGE SCALE GENOMIC DNA]</scope>
    <source>
        <strain evidence="2 3">A911</strain>
    </source>
</reference>
<keyword evidence="1" id="KW-0812">Transmembrane</keyword>
<dbReference type="Proteomes" id="UP000005939">
    <property type="component" value="Unassembled WGS sequence"/>
</dbReference>
<feature type="transmembrane region" description="Helical" evidence="1">
    <location>
        <begin position="141"/>
        <end position="159"/>
    </location>
</feature>
<dbReference type="PATRIC" id="fig|1088868.3.peg.726"/>
<dbReference type="Pfam" id="PF24838">
    <property type="entry name" value="8xMP"/>
    <property type="match status" value="1"/>
</dbReference>
<evidence type="ECO:0000313" key="2">
    <source>
        <dbReference type="EMBL" id="EHD14792.1"/>
    </source>
</evidence>
<dbReference type="OrthoDB" id="9153185at2"/>
<gene>
    <name evidence="2" type="ORF">CIN_07240</name>
</gene>
<evidence type="ECO:0000313" key="3">
    <source>
        <dbReference type="Proteomes" id="UP000005939"/>
    </source>
</evidence>
<sequence length="160" mass="18682">MIINTEQYLHELTKDMGGKDLLKPSEVENLKKCLDIALDLRKFEIELYWKRTTYFWGINAAILAFYGVMLTSKKDVDPFFLIIISAFGILASACSYYLNRGGKFWQENWEMHVNYLSSFINGNLFKIVPKKNEDHFSVSRINLFLVGQFVFYGCSFLFII</sequence>
<dbReference type="EMBL" id="AGFR01000003">
    <property type="protein sequence ID" value="EHD14792.1"/>
    <property type="molecule type" value="Genomic_DNA"/>
</dbReference>
<evidence type="ECO:0008006" key="4">
    <source>
        <dbReference type="Google" id="ProtNLM"/>
    </source>
</evidence>
<organism evidence="2 3">
    <name type="scientific">Commensalibacter intestini A911</name>
    <dbReference type="NCBI Taxonomy" id="1088868"/>
    <lineage>
        <taxon>Bacteria</taxon>
        <taxon>Pseudomonadati</taxon>
        <taxon>Pseudomonadota</taxon>
        <taxon>Alphaproteobacteria</taxon>
        <taxon>Acetobacterales</taxon>
        <taxon>Acetobacteraceae</taxon>
    </lineage>
</organism>
<comment type="caution">
    <text evidence="2">The sequence shown here is derived from an EMBL/GenBank/DDBJ whole genome shotgun (WGS) entry which is preliminary data.</text>
</comment>
<name>G6EZ54_9PROT</name>
<evidence type="ECO:0000256" key="1">
    <source>
        <dbReference type="SAM" id="Phobius"/>
    </source>
</evidence>